<sequence>MRLASAATALLAGLVVPHAQALEGADLVQVGQSIVKVEALRTQGGYSLGSGVVVAEDRVVTNCHVTRDAGQVNVLRGGLRYTAEAQASDTLHDLCVLAVPRLGAPAVALAEQAPQPGQSVSAIGFTGGLGLQHSPGRVVALHRYDGAEVIQSTNWFTSGASGGGLFADTQQLVGVLTFRLRGGNAHYFSAPVAWLRPLLAEGALQPIAPLQGQLQPFWEQPVAAQPRFLQAAVFARERRWQELDSYASTWAREDQSDAQPWLMRGLAQQEMGRLPTAQRYIERALTIEPASRIALLRLGLVHVAQGHIDKAKAVLLRLQSLRSDLAGELDRALDRALEHATERVSERG</sequence>
<dbReference type="EMBL" id="CP097635">
    <property type="protein sequence ID" value="URI08289.1"/>
    <property type="molecule type" value="Genomic_DNA"/>
</dbReference>
<dbReference type="InterPro" id="IPR009003">
    <property type="entry name" value="Peptidase_S1_PA"/>
</dbReference>
<protein>
    <submittedName>
        <fullName evidence="3">Tetratricopeptide repeat-containing serine protease family protein</fullName>
    </submittedName>
</protein>
<dbReference type="InterPro" id="IPR019734">
    <property type="entry name" value="TPR_rpt"/>
</dbReference>
<organism evidence="3 4">
    <name type="scientific">Aquincola tertiaricarbonis</name>
    <dbReference type="NCBI Taxonomy" id="391953"/>
    <lineage>
        <taxon>Bacteria</taxon>
        <taxon>Pseudomonadati</taxon>
        <taxon>Pseudomonadota</taxon>
        <taxon>Betaproteobacteria</taxon>
        <taxon>Burkholderiales</taxon>
        <taxon>Sphaerotilaceae</taxon>
        <taxon>Aquincola</taxon>
    </lineage>
</organism>
<keyword evidence="3" id="KW-0378">Hydrolase</keyword>
<dbReference type="RefSeq" id="WP_250196511.1">
    <property type="nucleotide sequence ID" value="NZ_CP097635.1"/>
</dbReference>
<dbReference type="SUPFAM" id="SSF48452">
    <property type="entry name" value="TPR-like"/>
    <property type="match status" value="1"/>
</dbReference>
<dbReference type="Pfam" id="PF13181">
    <property type="entry name" value="TPR_8"/>
    <property type="match status" value="1"/>
</dbReference>
<dbReference type="Gene3D" id="1.25.40.10">
    <property type="entry name" value="Tetratricopeptide repeat domain"/>
    <property type="match status" value="1"/>
</dbReference>
<feature type="chain" id="PRO_5047272551" evidence="2">
    <location>
        <begin position="22"/>
        <end position="348"/>
    </location>
</feature>
<dbReference type="SUPFAM" id="SSF50494">
    <property type="entry name" value="Trypsin-like serine proteases"/>
    <property type="match status" value="1"/>
</dbReference>
<evidence type="ECO:0000313" key="4">
    <source>
        <dbReference type="Proteomes" id="UP001056201"/>
    </source>
</evidence>
<dbReference type="PANTHER" id="PTHR43019">
    <property type="entry name" value="SERINE ENDOPROTEASE DEGS"/>
    <property type="match status" value="1"/>
</dbReference>
<feature type="repeat" description="TPR" evidence="1">
    <location>
        <begin position="258"/>
        <end position="291"/>
    </location>
</feature>
<dbReference type="Gene3D" id="2.40.10.10">
    <property type="entry name" value="Trypsin-like serine proteases"/>
    <property type="match status" value="2"/>
</dbReference>
<dbReference type="SMART" id="SM00028">
    <property type="entry name" value="TPR"/>
    <property type="match status" value="2"/>
</dbReference>
<dbReference type="PANTHER" id="PTHR43019:SF23">
    <property type="entry name" value="PROTEASE DO-LIKE 5, CHLOROPLASTIC"/>
    <property type="match status" value="1"/>
</dbReference>
<dbReference type="PROSITE" id="PS50005">
    <property type="entry name" value="TPR"/>
    <property type="match status" value="1"/>
</dbReference>
<dbReference type="GO" id="GO:0008233">
    <property type="term" value="F:peptidase activity"/>
    <property type="evidence" value="ECO:0007669"/>
    <property type="project" value="UniProtKB-KW"/>
</dbReference>
<keyword evidence="4" id="KW-1185">Reference proteome</keyword>
<dbReference type="Pfam" id="PF13365">
    <property type="entry name" value="Trypsin_2"/>
    <property type="match status" value="1"/>
</dbReference>
<reference evidence="3" key="1">
    <citation type="submission" date="2022-05" db="EMBL/GenBank/DDBJ databases">
        <title>An RpoN-dependent PEP-CTERM gene is involved in floc formation of an Aquincola tertiaricarbonis strain.</title>
        <authorList>
            <person name="Qiu D."/>
            <person name="Xia M."/>
        </authorList>
    </citation>
    <scope>NUCLEOTIDE SEQUENCE</scope>
    <source>
        <strain evidence="3">RN12</strain>
    </source>
</reference>
<evidence type="ECO:0000313" key="3">
    <source>
        <dbReference type="EMBL" id="URI08289.1"/>
    </source>
</evidence>
<proteinExistence type="predicted"/>
<keyword evidence="1" id="KW-0802">TPR repeat</keyword>
<feature type="signal peptide" evidence="2">
    <location>
        <begin position="1"/>
        <end position="21"/>
    </location>
</feature>
<dbReference type="GO" id="GO:0006508">
    <property type="term" value="P:proteolysis"/>
    <property type="evidence" value="ECO:0007669"/>
    <property type="project" value="UniProtKB-KW"/>
</dbReference>
<evidence type="ECO:0000256" key="1">
    <source>
        <dbReference type="PROSITE-ProRule" id="PRU00339"/>
    </source>
</evidence>
<dbReference type="InterPro" id="IPR011990">
    <property type="entry name" value="TPR-like_helical_dom_sf"/>
</dbReference>
<dbReference type="Proteomes" id="UP001056201">
    <property type="component" value="Chromosome 1"/>
</dbReference>
<keyword evidence="3" id="KW-0645">Protease</keyword>
<evidence type="ECO:0000256" key="2">
    <source>
        <dbReference type="SAM" id="SignalP"/>
    </source>
</evidence>
<accession>A0ABY4S772</accession>
<dbReference type="InterPro" id="IPR043504">
    <property type="entry name" value="Peptidase_S1_PA_chymotrypsin"/>
</dbReference>
<keyword evidence="2" id="KW-0732">Signal</keyword>
<name>A0ABY4S772_AQUTE</name>
<gene>
    <name evidence="3" type="ORF">MW290_06895</name>
</gene>